<dbReference type="Proteomes" id="UP000250369">
    <property type="component" value="Unassembled WGS sequence"/>
</dbReference>
<feature type="transmembrane region" description="Helical" evidence="1">
    <location>
        <begin position="6"/>
        <end position="26"/>
    </location>
</feature>
<evidence type="ECO:0000313" key="2">
    <source>
        <dbReference type="EMBL" id="RAV22755.1"/>
    </source>
</evidence>
<keyword evidence="1" id="KW-0812">Transmembrane</keyword>
<evidence type="ECO:0000256" key="1">
    <source>
        <dbReference type="SAM" id="Phobius"/>
    </source>
</evidence>
<keyword evidence="1" id="KW-1133">Transmembrane helix</keyword>
<protein>
    <submittedName>
        <fullName evidence="2">Uncharacterized protein</fullName>
    </submittedName>
</protein>
<comment type="caution">
    <text evidence="2">The sequence shown here is derived from an EMBL/GenBank/DDBJ whole genome shotgun (WGS) entry which is preliminary data.</text>
</comment>
<proteinExistence type="predicted"/>
<accession>A0A329MS40</accession>
<dbReference type="AlphaFoldDB" id="A0A329MS40"/>
<keyword evidence="3" id="KW-1185">Reference proteome</keyword>
<sequence>MANFRIFVFYKISILLSLFIYDILIYGRGRRTSYRAENRSLVARITDDYWADGDSIDLRR</sequence>
<gene>
    <name evidence="2" type="ORF">DQG23_00610</name>
</gene>
<reference evidence="2 3" key="1">
    <citation type="journal article" date="2009" name="Int. J. Syst. Evol. Microbiol.">
        <title>Paenibacillus contaminans sp. nov., isolated from a contaminated laboratory plate.</title>
        <authorList>
            <person name="Chou J.H."/>
            <person name="Lee J.H."/>
            <person name="Lin M.C."/>
            <person name="Chang P.S."/>
            <person name="Arun A.B."/>
            <person name="Young C.C."/>
            <person name="Chen W.M."/>
        </authorList>
    </citation>
    <scope>NUCLEOTIDE SEQUENCE [LARGE SCALE GENOMIC DNA]</scope>
    <source>
        <strain evidence="2 3">CKOBP-6</strain>
    </source>
</reference>
<dbReference type="EMBL" id="QMFB01000001">
    <property type="protein sequence ID" value="RAV22755.1"/>
    <property type="molecule type" value="Genomic_DNA"/>
</dbReference>
<keyword evidence="1" id="KW-0472">Membrane</keyword>
<evidence type="ECO:0000313" key="3">
    <source>
        <dbReference type="Proteomes" id="UP000250369"/>
    </source>
</evidence>
<organism evidence="2 3">
    <name type="scientific">Paenibacillus contaminans</name>
    <dbReference type="NCBI Taxonomy" id="450362"/>
    <lineage>
        <taxon>Bacteria</taxon>
        <taxon>Bacillati</taxon>
        <taxon>Bacillota</taxon>
        <taxon>Bacilli</taxon>
        <taxon>Bacillales</taxon>
        <taxon>Paenibacillaceae</taxon>
        <taxon>Paenibacillus</taxon>
    </lineage>
</organism>
<name>A0A329MS40_9BACL</name>